<feature type="signal peptide" evidence="2">
    <location>
        <begin position="1"/>
        <end position="18"/>
    </location>
</feature>
<dbReference type="AlphaFoldDB" id="A0ABD0ZGB3"/>
<sequence>MKVLAMLLVAGLMEAGLASPREARGLRDWFGSPTTTPPPPPTEKPGFIGGLVNFGTNAVDKLLHGGQTPPPPTEASMLGKLTGAVGGAVGGLIKPPGLSSSMSTAIGAAGVASNVAGMVATGTGLASDLTSKVTAISTDIGKAALQGSNDLVHMGLNAGSEMTNQALGIVDSVGLIVKPARPVTNLVTGMTKPITDQAFGAGHSAIDAATGLATSIIDTTNKTVQGTTAVVSGIAGTLGAANKGVGKVTGFVGKWLV</sequence>
<dbReference type="Proteomes" id="UP001558652">
    <property type="component" value="Unassembled WGS sequence"/>
</dbReference>
<evidence type="ECO:0000313" key="4">
    <source>
        <dbReference type="Proteomes" id="UP001558652"/>
    </source>
</evidence>
<proteinExistence type="predicted"/>
<evidence type="ECO:0000256" key="2">
    <source>
        <dbReference type="SAM" id="SignalP"/>
    </source>
</evidence>
<evidence type="ECO:0000256" key="1">
    <source>
        <dbReference type="SAM" id="MobiDB-lite"/>
    </source>
</evidence>
<dbReference type="EMBL" id="JBFDAA010000003">
    <property type="protein sequence ID" value="KAL1139109.1"/>
    <property type="molecule type" value="Genomic_DNA"/>
</dbReference>
<feature type="region of interest" description="Disordered" evidence="1">
    <location>
        <begin position="26"/>
        <end position="46"/>
    </location>
</feature>
<accession>A0ABD0ZGB3</accession>
<name>A0ABD0ZGB3_9HEMI</name>
<feature type="chain" id="PRO_5044774049" evidence="2">
    <location>
        <begin position="19"/>
        <end position="257"/>
    </location>
</feature>
<evidence type="ECO:0000313" key="3">
    <source>
        <dbReference type="EMBL" id="KAL1139109.1"/>
    </source>
</evidence>
<reference evidence="3 4" key="1">
    <citation type="submission" date="2024-07" db="EMBL/GenBank/DDBJ databases">
        <title>Chromosome-level genome assembly of the water stick insect Ranatra chinensis (Heteroptera: Nepidae).</title>
        <authorList>
            <person name="Liu X."/>
        </authorList>
    </citation>
    <scope>NUCLEOTIDE SEQUENCE [LARGE SCALE GENOMIC DNA]</scope>
    <source>
        <strain evidence="3">Cailab_2021Rc</strain>
        <tissue evidence="3">Muscle</tissue>
    </source>
</reference>
<comment type="caution">
    <text evidence="3">The sequence shown here is derived from an EMBL/GenBank/DDBJ whole genome shotgun (WGS) entry which is preliminary data.</text>
</comment>
<organism evidence="3 4">
    <name type="scientific">Ranatra chinensis</name>
    <dbReference type="NCBI Taxonomy" id="642074"/>
    <lineage>
        <taxon>Eukaryota</taxon>
        <taxon>Metazoa</taxon>
        <taxon>Ecdysozoa</taxon>
        <taxon>Arthropoda</taxon>
        <taxon>Hexapoda</taxon>
        <taxon>Insecta</taxon>
        <taxon>Pterygota</taxon>
        <taxon>Neoptera</taxon>
        <taxon>Paraneoptera</taxon>
        <taxon>Hemiptera</taxon>
        <taxon>Heteroptera</taxon>
        <taxon>Panheteroptera</taxon>
        <taxon>Nepomorpha</taxon>
        <taxon>Nepidae</taxon>
        <taxon>Ranatrinae</taxon>
        <taxon>Ranatra</taxon>
    </lineage>
</organism>
<keyword evidence="2" id="KW-0732">Signal</keyword>
<gene>
    <name evidence="3" type="ORF">AAG570_009169</name>
</gene>
<protein>
    <submittedName>
        <fullName evidence="3">Uncharacterized protein</fullName>
    </submittedName>
</protein>
<keyword evidence="4" id="KW-1185">Reference proteome</keyword>